<dbReference type="InterPro" id="IPR042099">
    <property type="entry name" value="ANL_N_sf"/>
</dbReference>
<dbReference type="PROSITE" id="PS00455">
    <property type="entry name" value="AMP_BINDING"/>
    <property type="match status" value="1"/>
</dbReference>
<comment type="caution">
    <text evidence="5">The sequence shown here is derived from an EMBL/GenBank/DDBJ whole genome shotgun (WGS) entry which is preliminary data.</text>
</comment>
<dbReference type="InterPro" id="IPR020845">
    <property type="entry name" value="AMP-binding_CS"/>
</dbReference>
<evidence type="ECO:0000313" key="4">
    <source>
        <dbReference type="EMBL" id="MDL0087762.1"/>
    </source>
</evidence>
<accession>A0ABT7HM04</accession>
<reference evidence="5" key="1">
    <citation type="submission" date="2022-08" db="EMBL/GenBank/DDBJ databases">
        <authorList>
            <person name="Wang H."/>
        </authorList>
    </citation>
    <scope>NUCLEOTIDE SEQUENCE</scope>
    <source>
        <strain evidence="5">PS10</strain>
    </source>
</reference>
<dbReference type="CDD" id="cd05930">
    <property type="entry name" value="A_NRPS"/>
    <property type="match status" value="1"/>
</dbReference>
<name>A0ABT7HM04_9BACT</name>
<dbReference type="InterPro" id="IPR000873">
    <property type="entry name" value="AMP-dep_synth/lig_dom"/>
</dbReference>
<dbReference type="Pfam" id="PF00501">
    <property type="entry name" value="AMP-binding"/>
    <property type="match status" value="1"/>
</dbReference>
<dbReference type="InterPro" id="IPR045851">
    <property type="entry name" value="AMP-bd_C_sf"/>
</dbReference>
<dbReference type="Gene3D" id="3.40.50.12780">
    <property type="entry name" value="N-terminal domain of ligase-like"/>
    <property type="match status" value="1"/>
</dbReference>
<feature type="domain" description="AMP-dependent synthetase/ligase" evidence="3">
    <location>
        <begin position="12"/>
        <end position="358"/>
    </location>
</feature>
<gene>
    <name evidence="4" type="ORF">NYG85_00025</name>
    <name evidence="5" type="ORF">NYG85_01100</name>
</gene>
<evidence type="ECO:0000313" key="5">
    <source>
        <dbReference type="EMBL" id="MDL0087973.1"/>
    </source>
</evidence>
<dbReference type="EMBL" id="JANURM010000001">
    <property type="protein sequence ID" value="MDL0087762.1"/>
    <property type="molecule type" value="Genomic_DNA"/>
</dbReference>
<sequence>MMKHVSEFLRLSAKNFSTKTAVVCGDKSINFKVLDELSDKVASEILRANIKKEPIFILLPKDIWCIVAFFGVIKSGNFYAIIDENSPKERLLSVTCKIKPKLLITSKNFDFSFLNIKTIFDSDFKNFKTDTALLNTAKSTFLDVDLAYILFTSGSTGTPKGFAVNHKNLIDYATWAVECFGINSTDNVANQAHFHFDKSVLDIYPSILSGATLHILKGQDWAFPDKIMGYFKDKNITQTGITPQIINYFANTNALIALPHLKRVFISGEITPVKQVKIWINAYKNAKIINLYGASEITGICSYFVCERELKDDEILPIGKACENTEILLLSDDLSQIFTPYKKGEIYVRGSCVSSGYYNDNELTKMAFVQNPLNDKFIDLVYKTGDIGYFNENYELVCAGRADNQIKLKGHRIELGEIECVLGTHEGVKNVACVFENSQIFAFYESEIELDLREFLSTKLPKYMLPRHFIRVSKFQLNNNTKIDRKILKQIAKDFK</sequence>
<dbReference type="EMBL" id="JANURM010000001">
    <property type="protein sequence ID" value="MDL0087973.1"/>
    <property type="molecule type" value="Genomic_DNA"/>
</dbReference>
<dbReference type="Proteomes" id="UP001173801">
    <property type="component" value="Unassembled WGS sequence"/>
</dbReference>
<evidence type="ECO:0000259" key="3">
    <source>
        <dbReference type="Pfam" id="PF00501"/>
    </source>
</evidence>
<dbReference type="Gene3D" id="3.30.300.30">
    <property type="match status" value="1"/>
</dbReference>
<evidence type="ECO:0000256" key="2">
    <source>
        <dbReference type="ARBA" id="ARBA00022553"/>
    </source>
</evidence>
<organism evidence="5 6">
    <name type="scientific">Campylobacter gastrosuis</name>
    <dbReference type="NCBI Taxonomy" id="2974576"/>
    <lineage>
        <taxon>Bacteria</taxon>
        <taxon>Pseudomonadati</taxon>
        <taxon>Campylobacterota</taxon>
        <taxon>Epsilonproteobacteria</taxon>
        <taxon>Campylobacterales</taxon>
        <taxon>Campylobacteraceae</taxon>
        <taxon>Campylobacter</taxon>
    </lineage>
</organism>
<protein>
    <submittedName>
        <fullName evidence="5">Amino acid adenylation domain-containing protein</fullName>
    </submittedName>
</protein>
<dbReference type="PANTHER" id="PTHR44845:SF7">
    <property type="entry name" value="PLIPASTATIN SYNTHASE SUBUNIT D"/>
    <property type="match status" value="1"/>
</dbReference>
<keyword evidence="2" id="KW-0597">Phosphoprotein</keyword>
<evidence type="ECO:0000313" key="6">
    <source>
        <dbReference type="Proteomes" id="UP001173801"/>
    </source>
</evidence>
<dbReference type="PANTHER" id="PTHR44845">
    <property type="entry name" value="CARRIER DOMAIN-CONTAINING PROTEIN"/>
    <property type="match status" value="1"/>
</dbReference>
<keyword evidence="6" id="KW-1185">Reference proteome</keyword>
<dbReference type="SUPFAM" id="SSF56801">
    <property type="entry name" value="Acetyl-CoA synthetase-like"/>
    <property type="match status" value="1"/>
</dbReference>
<keyword evidence="1" id="KW-0596">Phosphopantetheine</keyword>
<reference evidence="5" key="2">
    <citation type="journal article" date="2023" name="Microorganisms">
        <title>Isolation and Genomic Characteristics of Cat-Borne Campylobacter felis sp. nov. and Sheep-Borne Campylobacter ovis sp. nov.</title>
        <authorList>
            <person name="Wang H."/>
            <person name="Li Y."/>
            <person name="Gu Y."/>
            <person name="Zhou G."/>
            <person name="Chen X."/>
            <person name="Zhang X."/>
            <person name="Shao Z."/>
            <person name="Zhang J."/>
            <person name="Zhang M."/>
        </authorList>
    </citation>
    <scope>NUCLEOTIDE SEQUENCE</scope>
    <source>
        <strain evidence="5">PS10</strain>
    </source>
</reference>
<proteinExistence type="predicted"/>
<evidence type="ECO:0000256" key="1">
    <source>
        <dbReference type="ARBA" id="ARBA00022450"/>
    </source>
</evidence>